<keyword evidence="1" id="KW-0040">ANK repeat</keyword>
<dbReference type="PROSITE" id="PS50088">
    <property type="entry name" value="ANK_REPEAT"/>
    <property type="match status" value="1"/>
</dbReference>
<organism evidence="2 3">
    <name type="scientific">Durusdinium trenchii</name>
    <dbReference type="NCBI Taxonomy" id="1381693"/>
    <lineage>
        <taxon>Eukaryota</taxon>
        <taxon>Sar</taxon>
        <taxon>Alveolata</taxon>
        <taxon>Dinophyceae</taxon>
        <taxon>Suessiales</taxon>
        <taxon>Symbiodiniaceae</taxon>
        <taxon>Durusdinium</taxon>
    </lineage>
</organism>
<gene>
    <name evidence="2" type="ORF">SCF082_LOCUS19149</name>
</gene>
<dbReference type="InterPro" id="IPR036770">
    <property type="entry name" value="Ankyrin_rpt-contain_sf"/>
</dbReference>
<proteinExistence type="predicted"/>
<dbReference type="Proteomes" id="UP001642464">
    <property type="component" value="Unassembled WGS sequence"/>
</dbReference>
<keyword evidence="3" id="KW-1185">Reference proteome</keyword>
<name>A0ABP0KVK2_9DINO</name>
<comment type="caution">
    <text evidence="2">The sequence shown here is derived from an EMBL/GenBank/DDBJ whole genome shotgun (WGS) entry which is preliminary data.</text>
</comment>
<dbReference type="InterPro" id="IPR002110">
    <property type="entry name" value="Ankyrin_rpt"/>
</dbReference>
<feature type="repeat" description="ANK" evidence="1">
    <location>
        <begin position="32"/>
        <end position="64"/>
    </location>
</feature>
<dbReference type="EMBL" id="CAXAMM010013014">
    <property type="protein sequence ID" value="CAK9030275.1"/>
    <property type="molecule type" value="Genomic_DNA"/>
</dbReference>
<accession>A0ABP0KVK2</accession>
<dbReference type="SUPFAM" id="SSF48403">
    <property type="entry name" value="Ankyrin repeat"/>
    <property type="match status" value="1"/>
</dbReference>
<dbReference type="Gene3D" id="1.25.40.20">
    <property type="entry name" value="Ankyrin repeat-containing domain"/>
    <property type="match status" value="1"/>
</dbReference>
<sequence>MSAAFLASQRGFPEILLELCEAKASPEAVDLSGARLLDVTIQEGHLELVKLLVACGAELTASNRLGRTDEMIQRKL</sequence>
<dbReference type="Pfam" id="PF00023">
    <property type="entry name" value="Ank"/>
    <property type="match status" value="1"/>
</dbReference>
<evidence type="ECO:0000313" key="3">
    <source>
        <dbReference type="Proteomes" id="UP001642464"/>
    </source>
</evidence>
<reference evidence="2 3" key="1">
    <citation type="submission" date="2024-02" db="EMBL/GenBank/DDBJ databases">
        <authorList>
            <person name="Chen Y."/>
            <person name="Shah S."/>
            <person name="Dougan E. K."/>
            <person name="Thang M."/>
            <person name="Chan C."/>
        </authorList>
    </citation>
    <scope>NUCLEOTIDE SEQUENCE [LARGE SCALE GENOMIC DNA]</scope>
</reference>
<evidence type="ECO:0000313" key="2">
    <source>
        <dbReference type="EMBL" id="CAK9030275.1"/>
    </source>
</evidence>
<evidence type="ECO:0000256" key="1">
    <source>
        <dbReference type="PROSITE-ProRule" id="PRU00023"/>
    </source>
</evidence>
<protein>
    <submittedName>
        <fullName evidence="2">Serine/threonine-protein phosphatase 6 regulatory ankyrin repeat subunit C-like</fullName>
    </submittedName>
</protein>